<reference evidence="1" key="1">
    <citation type="journal article" date="2021" name="Proc. Natl. Acad. Sci. U.S.A.">
        <title>A Catalog of Tens of Thousands of Viruses from Human Metagenomes Reveals Hidden Associations with Chronic Diseases.</title>
        <authorList>
            <person name="Tisza M.J."/>
            <person name="Buck C.B."/>
        </authorList>
    </citation>
    <scope>NUCLEOTIDE SEQUENCE</scope>
    <source>
        <strain evidence="1">CtZHD14</strain>
    </source>
</reference>
<name>A0A8S5SVT9_9CAUD</name>
<dbReference type="EMBL" id="BK032687">
    <property type="protein sequence ID" value="DAF55189.1"/>
    <property type="molecule type" value="Genomic_DNA"/>
</dbReference>
<evidence type="ECO:0000313" key="1">
    <source>
        <dbReference type="EMBL" id="DAF55189.1"/>
    </source>
</evidence>
<protein>
    <submittedName>
        <fullName evidence="1">Uncharacterized protein</fullName>
    </submittedName>
</protein>
<organism evidence="1">
    <name type="scientific">Siphoviridae sp. ctZHD14</name>
    <dbReference type="NCBI Taxonomy" id="2827891"/>
    <lineage>
        <taxon>Viruses</taxon>
        <taxon>Duplodnaviria</taxon>
        <taxon>Heunggongvirae</taxon>
        <taxon>Uroviricota</taxon>
        <taxon>Caudoviricetes</taxon>
    </lineage>
</organism>
<accession>A0A8S5SVT9</accession>
<sequence>MADAENAKKISFFHGSETNLDEKITAGIINANSIVVSTEDNMIYVDDAKTPHTLGSAKSKEAHTVQLGVGGSVGGIKTGDVIDAGTDLDTLIKKIIMKRVPATYTAPKISLAVSKGAQPGNYEVGTTLTATMTANFTQQDAGGLTSIKISDGAVDVLEGTTSPLVLSDHAITVNEGTTSFKAVASYGEGAIKKDNLGDDSPAGHITAGSITSATLSYIGKRNAFYGTGVGSVPELNSAAVRGLTGKSLNPTAGTKLTIKVAQGQQYIVFAYPAALRDVNQVKYEETNDIGMASSFTKQTVSVEGANGAKAADYKVYSYAMAAPAAAPMTFTVTI</sequence>
<proteinExistence type="predicted"/>